<dbReference type="Pfam" id="PF13556">
    <property type="entry name" value="HTH_30"/>
    <property type="match status" value="1"/>
</dbReference>
<dbReference type="InterPro" id="IPR051448">
    <property type="entry name" value="CdaR-like_regulators"/>
</dbReference>
<dbReference type="Gene3D" id="1.10.10.2840">
    <property type="entry name" value="PucR C-terminal helix-turn-helix domain"/>
    <property type="match status" value="1"/>
</dbReference>
<dbReference type="Proteomes" id="UP001595872">
    <property type="component" value="Unassembled WGS sequence"/>
</dbReference>
<dbReference type="RefSeq" id="WP_378258332.1">
    <property type="nucleotide sequence ID" value="NZ_JBHSIT010000006.1"/>
</dbReference>
<reference evidence="4" key="1">
    <citation type="journal article" date="2019" name="Int. J. Syst. Evol. Microbiol.">
        <title>The Global Catalogue of Microorganisms (GCM) 10K type strain sequencing project: providing services to taxonomists for standard genome sequencing and annotation.</title>
        <authorList>
            <consortium name="The Broad Institute Genomics Platform"/>
            <consortium name="The Broad Institute Genome Sequencing Center for Infectious Disease"/>
            <person name="Wu L."/>
            <person name="Ma J."/>
        </authorList>
    </citation>
    <scope>NUCLEOTIDE SEQUENCE [LARGE SCALE GENOMIC DNA]</scope>
    <source>
        <strain evidence="4">KLKA75</strain>
    </source>
</reference>
<dbReference type="Pfam" id="PF25906">
    <property type="entry name" value="PucR-like_N"/>
    <property type="match status" value="1"/>
</dbReference>
<comment type="caution">
    <text evidence="3">The sequence shown here is derived from an EMBL/GenBank/DDBJ whole genome shotgun (WGS) entry which is preliminary data.</text>
</comment>
<gene>
    <name evidence="3" type="ORF">ACFPCY_23060</name>
</gene>
<name>A0ABV9U1N4_9ACTN</name>
<dbReference type="InterPro" id="IPR025736">
    <property type="entry name" value="PucR_C-HTH_dom"/>
</dbReference>
<protein>
    <submittedName>
        <fullName evidence="3">Helix-turn-helix domain-containing protein</fullName>
    </submittedName>
</protein>
<dbReference type="EMBL" id="JBHSIT010000006">
    <property type="protein sequence ID" value="MFC4910212.1"/>
    <property type="molecule type" value="Genomic_DNA"/>
</dbReference>
<keyword evidence="4" id="KW-1185">Reference proteome</keyword>
<evidence type="ECO:0000313" key="3">
    <source>
        <dbReference type="EMBL" id="MFC4910212.1"/>
    </source>
</evidence>
<organism evidence="3 4">
    <name type="scientific">Actinomadura gamaensis</name>
    <dbReference type="NCBI Taxonomy" id="1763541"/>
    <lineage>
        <taxon>Bacteria</taxon>
        <taxon>Bacillati</taxon>
        <taxon>Actinomycetota</taxon>
        <taxon>Actinomycetes</taxon>
        <taxon>Streptosporangiales</taxon>
        <taxon>Thermomonosporaceae</taxon>
        <taxon>Actinomadura</taxon>
    </lineage>
</organism>
<feature type="domain" description="PucR-like N-terminal" evidence="2">
    <location>
        <begin position="20"/>
        <end position="184"/>
    </location>
</feature>
<dbReference type="InterPro" id="IPR058663">
    <property type="entry name" value="PucR-like_N"/>
</dbReference>
<evidence type="ECO:0000313" key="4">
    <source>
        <dbReference type="Proteomes" id="UP001595872"/>
    </source>
</evidence>
<feature type="domain" description="PucR C-terminal helix-turn-helix" evidence="1">
    <location>
        <begin position="339"/>
        <end position="397"/>
    </location>
</feature>
<evidence type="ECO:0000259" key="2">
    <source>
        <dbReference type="Pfam" id="PF25906"/>
    </source>
</evidence>
<dbReference type="PANTHER" id="PTHR33744">
    <property type="entry name" value="CARBOHYDRATE DIACID REGULATOR"/>
    <property type="match status" value="1"/>
</dbReference>
<dbReference type="InterPro" id="IPR042070">
    <property type="entry name" value="PucR_C-HTH_sf"/>
</dbReference>
<dbReference type="PANTHER" id="PTHR33744:SF1">
    <property type="entry name" value="DNA-BINDING TRANSCRIPTIONAL ACTIVATOR ADER"/>
    <property type="match status" value="1"/>
</dbReference>
<proteinExistence type="predicted"/>
<sequence>MTQTLDHQEGRIPAGPVPPLPRELAIMMRPELPGLTDEIIAEIRRHIPEYAGPIDSPYGQVLRASVERQLSVFVDRVEGGAAGRAASADEDACRRLGELEAREGRSMECLQAAFRISGQTAWRRIMKVAPKHEVSPAVMARLADAVFDHMDRLAALALDGYVQAKRSPAAVTEERRRRLLRLLLDRPPASPAAIRELASAAGWTVPQEVVLVAIQPRGRCVRGALDGDVLTDLDDPAPHLLFPGPVTPGRLAMLRAAIPEHRAAVGLPVVPSRASDSLRWARQALALAARDVLTAGPLVQCEEHLSTLWLLSDVQLLDQLARRQLAPFNGLTPAQADRLTETLREWLVTRGTAAEIAERLHVHPQTVRYRMRQLERILGDRLRDPDSRFGIEVVLRAMRYRRHPAE</sequence>
<accession>A0ABV9U1N4</accession>
<evidence type="ECO:0000259" key="1">
    <source>
        <dbReference type="Pfam" id="PF13556"/>
    </source>
</evidence>